<protein>
    <submittedName>
        <fullName evidence="1">Uncharacterized protein</fullName>
    </submittedName>
</protein>
<evidence type="ECO:0000313" key="2">
    <source>
        <dbReference type="Proteomes" id="UP000829517"/>
    </source>
</evidence>
<proteinExistence type="predicted"/>
<evidence type="ECO:0000313" key="1">
    <source>
        <dbReference type="EMBL" id="MCF8716416.1"/>
    </source>
</evidence>
<sequence>MENKWIFYPWLPNSDLDHLIHPDDLNLIKANGIGVVKCLSEKENFLFIEVDNTIIRVKKDGILKVLPSPSYLKKDKVLIDYNQEIGCIIDFIWHHKDEKYYYFIEINGKKMKKRLDYNDLKKV</sequence>
<accession>A0ABS9J7K8</accession>
<gene>
    <name evidence="1" type="ORF">JM658_16430</name>
</gene>
<reference evidence="1 2" key="1">
    <citation type="submission" date="2021-01" db="EMBL/GenBank/DDBJ databases">
        <title>Genome sequencing of Joostella atrarenae M1-2 (= KCTC 23194).</title>
        <authorList>
            <person name="Zakaria M.R."/>
            <person name="Lam M.Q."/>
            <person name="Chong C.S."/>
        </authorList>
    </citation>
    <scope>NUCLEOTIDE SEQUENCE [LARGE SCALE GENOMIC DNA]</scope>
    <source>
        <strain evidence="1 2">M1-2</strain>
    </source>
</reference>
<dbReference type="RefSeq" id="WP_236960870.1">
    <property type="nucleotide sequence ID" value="NZ_JAETXX010000018.1"/>
</dbReference>
<dbReference type="Proteomes" id="UP000829517">
    <property type="component" value="Unassembled WGS sequence"/>
</dbReference>
<comment type="caution">
    <text evidence="1">The sequence shown here is derived from an EMBL/GenBank/DDBJ whole genome shotgun (WGS) entry which is preliminary data.</text>
</comment>
<keyword evidence="2" id="KW-1185">Reference proteome</keyword>
<organism evidence="1 2">
    <name type="scientific">Joostella atrarenae</name>
    <dbReference type="NCBI Taxonomy" id="679257"/>
    <lineage>
        <taxon>Bacteria</taxon>
        <taxon>Pseudomonadati</taxon>
        <taxon>Bacteroidota</taxon>
        <taxon>Flavobacteriia</taxon>
        <taxon>Flavobacteriales</taxon>
        <taxon>Flavobacteriaceae</taxon>
        <taxon>Joostella</taxon>
    </lineage>
</organism>
<dbReference type="EMBL" id="JAETXX010000018">
    <property type="protein sequence ID" value="MCF8716416.1"/>
    <property type="molecule type" value="Genomic_DNA"/>
</dbReference>
<name>A0ABS9J7K8_9FLAO</name>